<reference evidence="1" key="2">
    <citation type="submission" date="2020-11" db="EMBL/GenBank/DDBJ databases">
        <authorList>
            <person name="McCartney M.A."/>
            <person name="Auch B."/>
            <person name="Kono T."/>
            <person name="Mallez S."/>
            <person name="Becker A."/>
            <person name="Gohl D.M."/>
            <person name="Silverstein K.A.T."/>
            <person name="Koren S."/>
            <person name="Bechman K.B."/>
            <person name="Herman A."/>
            <person name="Abrahante J.E."/>
            <person name="Garbe J."/>
        </authorList>
    </citation>
    <scope>NUCLEOTIDE SEQUENCE</scope>
    <source>
        <strain evidence="1">Duluth1</strain>
        <tissue evidence="1">Whole animal</tissue>
    </source>
</reference>
<comment type="caution">
    <text evidence="1">The sequence shown here is derived from an EMBL/GenBank/DDBJ whole genome shotgun (WGS) entry which is preliminary data.</text>
</comment>
<reference evidence="1" key="1">
    <citation type="journal article" date="2019" name="bioRxiv">
        <title>The Genome of the Zebra Mussel, Dreissena polymorpha: A Resource for Invasive Species Research.</title>
        <authorList>
            <person name="McCartney M.A."/>
            <person name="Auch B."/>
            <person name="Kono T."/>
            <person name="Mallez S."/>
            <person name="Zhang Y."/>
            <person name="Obille A."/>
            <person name="Becker A."/>
            <person name="Abrahante J.E."/>
            <person name="Garbe J."/>
            <person name="Badalamenti J.P."/>
            <person name="Herman A."/>
            <person name="Mangelson H."/>
            <person name="Liachko I."/>
            <person name="Sullivan S."/>
            <person name="Sone E.D."/>
            <person name="Koren S."/>
            <person name="Silverstein K.A.T."/>
            <person name="Beckman K.B."/>
            <person name="Gohl D.M."/>
        </authorList>
    </citation>
    <scope>NUCLEOTIDE SEQUENCE</scope>
    <source>
        <strain evidence="1">Duluth1</strain>
        <tissue evidence="1">Whole animal</tissue>
    </source>
</reference>
<gene>
    <name evidence="1" type="ORF">DPMN_079801</name>
</gene>
<evidence type="ECO:0000313" key="1">
    <source>
        <dbReference type="EMBL" id="KAH3704740.1"/>
    </source>
</evidence>
<keyword evidence="2" id="KW-1185">Reference proteome</keyword>
<name>A0A9D3YT87_DREPO</name>
<dbReference type="AlphaFoldDB" id="A0A9D3YT87"/>
<dbReference type="EMBL" id="JAIWYP010000015">
    <property type="protein sequence ID" value="KAH3704740.1"/>
    <property type="molecule type" value="Genomic_DNA"/>
</dbReference>
<organism evidence="1 2">
    <name type="scientific">Dreissena polymorpha</name>
    <name type="common">Zebra mussel</name>
    <name type="synonym">Mytilus polymorpha</name>
    <dbReference type="NCBI Taxonomy" id="45954"/>
    <lineage>
        <taxon>Eukaryota</taxon>
        <taxon>Metazoa</taxon>
        <taxon>Spiralia</taxon>
        <taxon>Lophotrochozoa</taxon>
        <taxon>Mollusca</taxon>
        <taxon>Bivalvia</taxon>
        <taxon>Autobranchia</taxon>
        <taxon>Heteroconchia</taxon>
        <taxon>Euheterodonta</taxon>
        <taxon>Imparidentia</taxon>
        <taxon>Neoheterodontei</taxon>
        <taxon>Myida</taxon>
        <taxon>Dreissenoidea</taxon>
        <taxon>Dreissenidae</taxon>
        <taxon>Dreissena</taxon>
    </lineage>
</organism>
<proteinExistence type="predicted"/>
<evidence type="ECO:0000313" key="2">
    <source>
        <dbReference type="Proteomes" id="UP000828390"/>
    </source>
</evidence>
<sequence length="120" mass="13805">MIDKTFELGQDVIGTNVLNKFHKDRAINVASRVITRQMLTTNNAPMTRGDHTSTLRSANCPTPGYHVFKRTGTIFKLDIMLTRKTALTPDASVWNKIMNTFHEYWNNVTARVVTRFHCRH</sequence>
<protein>
    <submittedName>
        <fullName evidence="1">Uncharacterized protein</fullName>
    </submittedName>
</protein>
<dbReference type="Proteomes" id="UP000828390">
    <property type="component" value="Unassembled WGS sequence"/>
</dbReference>
<accession>A0A9D3YT87</accession>